<evidence type="ECO:0000313" key="3">
    <source>
        <dbReference type="Proteomes" id="UP000266841"/>
    </source>
</evidence>
<dbReference type="AlphaFoldDB" id="K0R075"/>
<feature type="compositionally biased region" description="Basic and acidic residues" evidence="1">
    <location>
        <begin position="89"/>
        <end position="111"/>
    </location>
</feature>
<gene>
    <name evidence="2" type="ORF">THAOC_37416</name>
</gene>
<protein>
    <submittedName>
        <fullName evidence="2">Uncharacterized protein</fullName>
    </submittedName>
</protein>
<keyword evidence="3" id="KW-1185">Reference proteome</keyword>
<feature type="compositionally biased region" description="Basic and acidic residues" evidence="1">
    <location>
        <begin position="149"/>
        <end position="160"/>
    </location>
</feature>
<feature type="region of interest" description="Disordered" evidence="1">
    <location>
        <begin position="1"/>
        <end position="23"/>
    </location>
</feature>
<reference evidence="2 3" key="1">
    <citation type="journal article" date="2012" name="Genome Biol.">
        <title>Genome and low-iron response of an oceanic diatom adapted to chronic iron limitation.</title>
        <authorList>
            <person name="Lommer M."/>
            <person name="Specht M."/>
            <person name="Roy A.S."/>
            <person name="Kraemer L."/>
            <person name="Andreson R."/>
            <person name="Gutowska M.A."/>
            <person name="Wolf J."/>
            <person name="Bergner S.V."/>
            <person name="Schilhabel M.B."/>
            <person name="Klostermeier U.C."/>
            <person name="Beiko R.G."/>
            <person name="Rosenstiel P."/>
            <person name="Hippler M."/>
            <person name="Laroche J."/>
        </authorList>
    </citation>
    <scope>NUCLEOTIDE SEQUENCE [LARGE SCALE GENOMIC DNA]</scope>
    <source>
        <strain evidence="2 3">CCMP1005</strain>
    </source>
</reference>
<feature type="non-terminal residue" evidence="2">
    <location>
        <position position="1"/>
    </location>
</feature>
<accession>K0R075</accession>
<evidence type="ECO:0000256" key="1">
    <source>
        <dbReference type="SAM" id="MobiDB-lite"/>
    </source>
</evidence>
<dbReference type="EMBL" id="AGNL01050204">
    <property type="protein sequence ID" value="EJK44074.1"/>
    <property type="molecule type" value="Genomic_DNA"/>
</dbReference>
<name>K0R075_THAOC</name>
<sequence length="189" mass="19272">PSGVREGGAVHPGPPAGDVSLRRTTPLALRARSAVGVRVGPSSTRVPGRVCAVCCVLVPLMPPADGAARPPGSLCCCAPSSSLTAALGDDDRAVGRESPEGERPRPPEARHDHPRRRPPRPASQRRRHRPDPVLGRGGGEEDGGVGGRPGRDALVRRRQSEPGGRAAPSAGGTEGESRDDVAGGAGGRA</sequence>
<evidence type="ECO:0000313" key="2">
    <source>
        <dbReference type="EMBL" id="EJK44074.1"/>
    </source>
</evidence>
<proteinExistence type="predicted"/>
<comment type="caution">
    <text evidence="2">The sequence shown here is derived from an EMBL/GenBank/DDBJ whole genome shotgun (WGS) entry which is preliminary data.</text>
</comment>
<feature type="region of interest" description="Disordered" evidence="1">
    <location>
        <begin position="86"/>
        <end position="189"/>
    </location>
</feature>
<dbReference type="Proteomes" id="UP000266841">
    <property type="component" value="Unassembled WGS sequence"/>
</dbReference>
<organism evidence="2 3">
    <name type="scientific">Thalassiosira oceanica</name>
    <name type="common">Marine diatom</name>
    <dbReference type="NCBI Taxonomy" id="159749"/>
    <lineage>
        <taxon>Eukaryota</taxon>
        <taxon>Sar</taxon>
        <taxon>Stramenopiles</taxon>
        <taxon>Ochrophyta</taxon>
        <taxon>Bacillariophyta</taxon>
        <taxon>Coscinodiscophyceae</taxon>
        <taxon>Thalassiosirophycidae</taxon>
        <taxon>Thalassiosirales</taxon>
        <taxon>Thalassiosiraceae</taxon>
        <taxon>Thalassiosira</taxon>
    </lineage>
</organism>
<feature type="compositionally biased region" description="Basic residues" evidence="1">
    <location>
        <begin position="112"/>
        <end position="129"/>
    </location>
</feature>